<dbReference type="KEGG" id="csg:Cylst_3507"/>
<dbReference type="EMBL" id="CP003642">
    <property type="protein sequence ID" value="AFZ25647.1"/>
    <property type="molecule type" value="Genomic_DNA"/>
</dbReference>
<dbReference type="RefSeq" id="WP_015208895.1">
    <property type="nucleotide sequence ID" value="NC_019757.1"/>
</dbReference>
<evidence type="ECO:0000313" key="2">
    <source>
        <dbReference type="EMBL" id="AFZ25647.1"/>
    </source>
</evidence>
<gene>
    <name evidence="2" type="ORF">Cylst_3507</name>
</gene>
<proteinExistence type="predicted"/>
<dbReference type="PATRIC" id="fig|56107.3.peg.3856"/>
<accession>K9X1N4</accession>
<dbReference type="eggNOG" id="COG1704">
    <property type="taxonomic scope" value="Bacteria"/>
</dbReference>
<dbReference type="InterPro" id="IPR047709">
    <property type="entry name" value="HpsJ-like"/>
</dbReference>
<name>K9X1N4_9NOST</name>
<reference evidence="2 3" key="1">
    <citation type="submission" date="2012-06" db="EMBL/GenBank/DDBJ databases">
        <title>Finished chromosome of genome of Cylindrospermum stagnale PCC 7417.</title>
        <authorList>
            <consortium name="US DOE Joint Genome Institute"/>
            <person name="Gugger M."/>
            <person name="Coursin T."/>
            <person name="Rippka R."/>
            <person name="Tandeau De Marsac N."/>
            <person name="Huntemann M."/>
            <person name="Wei C.-L."/>
            <person name="Han J."/>
            <person name="Detter J.C."/>
            <person name="Han C."/>
            <person name="Tapia R."/>
            <person name="Chen A."/>
            <person name="Kyrpides N."/>
            <person name="Mavromatis K."/>
            <person name="Markowitz V."/>
            <person name="Szeto E."/>
            <person name="Ivanova N."/>
            <person name="Pagani I."/>
            <person name="Pati A."/>
            <person name="Goodwin L."/>
            <person name="Nordberg H.P."/>
            <person name="Cantor M.N."/>
            <person name="Hua S.X."/>
            <person name="Woyke T."/>
            <person name="Kerfeld C.A."/>
        </authorList>
    </citation>
    <scope>NUCLEOTIDE SEQUENCE [LARGE SCALE GENOMIC DNA]</scope>
    <source>
        <strain evidence="2 3">PCC 7417</strain>
    </source>
</reference>
<protein>
    <submittedName>
        <fullName evidence="2">Uncharacterized protein</fullName>
    </submittedName>
</protein>
<keyword evidence="1" id="KW-0472">Membrane</keyword>
<evidence type="ECO:0000313" key="3">
    <source>
        <dbReference type="Proteomes" id="UP000010475"/>
    </source>
</evidence>
<dbReference type="AlphaFoldDB" id="K9X1N4"/>
<keyword evidence="1" id="KW-0812">Transmembrane</keyword>
<dbReference type="HOGENOM" id="CLU_082413_0_0_3"/>
<feature type="transmembrane region" description="Helical" evidence="1">
    <location>
        <begin position="65"/>
        <end position="85"/>
    </location>
</feature>
<sequence length="241" mass="27448">MPELDIYRLLEVETIKLGKSIESLIGSINIWRLVGYGLLLLVFFDIVEIFYPLNLMNPAWEFQTMGSLVERVAVPLLSLLLVFSGKLEKRAKWERPLLALLSWLTLLVGLLYILLIPLGVTSTIRLYRANLEQFNQEYTQQVSQANQVEKQLNETTPTQLENLIKRQGRSLDGRDPQELKTQLLAQLGQAKKQIKTQGEAKKSSGNLRLLKSSVKWNLGALVSAVLFISIWKGTRWARSRS</sequence>
<organism evidence="2 3">
    <name type="scientific">Cylindrospermum stagnale PCC 7417</name>
    <dbReference type="NCBI Taxonomy" id="56107"/>
    <lineage>
        <taxon>Bacteria</taxon>
        <taxon>Bacillati</taxon>
        <taxon>Cyanobacteriota</taxon>
        <taxon>Cyanophyceae</taxon>
        <taxon>Nostocales</taxon>
        <taxon>Nostocaceae</taxon>
        <taxon>Cylindrospermum</taxon>
    </lineage>
</organism>
<keyword evidence="3" id="KW-1185">Reference proteome</keyword>
<evidence type="ECO:0000256" key="1">
    <source>
        <dbReference type="SAM" id="Phobius"/>
    </source>
</evidence>
<dbReference type="Proteomes" id="UP000010475">
    <property type="component" value="Chromosome"/>
</dbReference>
<keyword evidence="1" id="KW-1133">Transmembrane helix</keyword>
<feature type="transmembrane region" description="Helical" evidence="1">
    <location>
        <begin position="97"/>
        <end position="120"/>
    </location>
</feature>
<feature type="transmembrane region" description="Helical" evidence="1">
    <location>
        <begin position="33"/>
        <end position="53"/>
    </location>
</feature>
<dbReference type="STRING" id="56107.Cylst_3507"/>
<dbReference type="NCBIfam" id="NF038305">
    <property type="entry name" value="HpsJ_fam"/>
    <property type="match status" value="1"/>
</dbReference>